<dbReference type="KEGG" id="cfj:CFIO01_03837"/>
<name>A0A010SA64_9PEZI</name>
<dbReference type="AlphaFoldDB" id="A0A010SA64"/>
<comment type="caution">
    <text evidence="1">The sequence shown here is derived from an EMBL/GenBank/DDBJ whole genome shotgun (WGS) entry which is preliminary data.</text>
</comment>
<gene>
    <name evidence="1" type="ORF">CFIO01_03837</name>
</gene>
<organism evidence="1 2">
    <name type="scientific">Colletotrichum fioriniae PJ7</name>
    <dbReference type="NCBI Taxonomy" id="1445577"/>
    <lineage>
        <taxon>Eukaryota</taxon>
        <taxon>Fungi</taxon>
        <taxon>Dikarya</taxon>
        <taxon>Ascomycota</taxon>
        <taxon>Pezizomycotina</taxon>
        <taxon>Sordariomycetes</taxon>
        <taxon>Hypocreomycetidae</taxon>
        <taxon>Glomerellales</taxon>
        <taxon>Glomerellaceae</taxon>
        <taxon>Colletotrichum</taxon>
        <taxon>Colletotrichum acutatum species complex</taxon>
    </lineage>
</organism>
<dbReference type="eggNOG" id="ENOG502SDG8">
    <property type="taxonomic scope" value="Eukaryota"/>
</dbReference>
<keyword evidence="2" id="KW-1185">Reference proteome</keyword>
<evidence type="ECO:0000313" key="2">
    <source>
        <dbReference type="Proteomes" id="UP000020467"/>
    </source>
</evidence>
<evidence type="ECO:0000313" key="1">
    <source>
        <dbReference type="EMBL" id="EXF81633.1"/>
    </source>
</evidence>
<protein>
    <submittedName>
        <fullName evidence="1">Uncharacterized protein</fullName>
    </submittedName>
</protein>
<sequence>MNPTVLSPASPTELLHYIVTFQPYPTTLLICYQREDFIAALVSDTRKSLSRHNHDQPEDLPPQPLLSATLFQTAIARHIRILFIPSVTHLRAFLSAFGTSDSLIPPPPNISSSDSKSRPPLLLVYGFLDLHRDSSEWSAQGLSSSAAVLIEAARRADIKFKPVIVEPRGAGGHGDFMSLLRDDAPVLSGSSRRSEGVWMGRTVEVRRVLGRWFRFQTGRWDL</sequence>
<dbReference type="OrthoDB" id="5391496at2759"/>
<reference evidence="1 2" key="1">
    <citation type="submission" date="2014-02" db="EMBL/GenBank/DDBJ databases">
        <title>The genome sequence of Colletotrichum fioriniae PJ7.</title>
        <authorList>
            <person name="Baroncelli R."/>
            <person name="Thon M.R."/>
        </authorList>
    </citation>
    <scope>NUCLEOTIDE SEQUENCE [LARGE SCALE GENOMIC DNA]</scope>
    <source>
        <strain evidence="1 2">PJ7</strain>
    </source>
</reference>
<dbReference type="HOGENOM" id="CLU_071085_1_0_1"/>
<proteinExistence type="predicted"/>
<accession>A0A010SA64</accession>
<dbReference type="Proteomes" id="UP000020467">
    <property type="component" value="Unassembled WGS sequence"/>
</dbReference>
<dbReference type="EMBL" id="JARH01000363">
    <property type="protein sequence ID" value="EXF81633.1"/>
    <property type="molecule type" value="Genomic_DNA"/>
</dbReference>